<dbReference type="OrthoDB" id="1933717at2759"/>
<name>A0A1S3JBD5_LINAN</name>
<evidence type="ECO:0000256" key="1">
    <source>
        <dbReference type="ARBA" id="ARBA00006484"/>
    </source>
</evidence>
<keyword evidence="2" id="KW-0560">Oxidoreductase</keyword>
<accession>A0A1S3JBD5</accession>
<dbReference type="InterPro" id="IPR002347">
    <property type="entry name" value="SDR_fam"/>
</dbReference>
<dbReference type="Pfam" id="PF00106">
    <property type="entry name" value="adh_short"/>
    <property type="match status" value="1"/>
</dbReference>
<dbReference type="RefSeq" id="XP_013407712.1">
    <property type="nucleotide sequence ID" value="XM_013552258.2"/>
</dbReference>
<sequence>MERWKGRVALVTGASMGIGAAIAGDLVKNGMVVVGCARHVEDIQVNLLAATTVAHLSIKSMKERNVNDGHIINISSSMGHAVLEYGNLHTYSATKHALNAITEGLRHELRKENSTIRTTVICPSLVQTGSTEDFLLEEALQVPEKALQPLDVSAAVMYALSAPPCVNVRHICIAAVLDGYF</sequence>
<evidence type="ECO:0000313" key="4">
    <source>
        <dbReference type="RefSeq" id="XP_013407712.1"/>
    </source>
</evidence>
<proteinExistence type="inferred from homology"/>
<dbReference type="SUPFAM" id="SSF51735">
    <property type="entry name" value="NAD(P)-binding Rossmann-fold domains"/>
    <property type="match status" value="1"/>
</dbReference>
<protein>
    <submittedName>
        <fullName evidence="4">Dehydrogenase/reductase SDR family member 11</fullName>
    </submittedName>
</protein>
<keyword evidence="3" id="KW-1185">Reference proteome</keyword>
<dbReference type="STRING" id="7574.A0A1S3JBD5"/>
<dbReference type="PANTHER" id="PTHR43115">
    <property type="entry name" value="DEHYDROGENASE/REDUCTASE SDR FAMILY MEMBER 11"/>
    <property type="match status" value="1"/>
</dbReference>
<reference evidence="4" key="1">
    <citation type="submission" date="2025-08" db="UniProtKB">
        <authorList>
            <consortium name="RefSeq"/>
        </authorList>
    </citation>
    <scope>IDENTIFICATION</scope>
    <source>
        <tissue evidence="4">Gonads</tissue>
    </source>
</reference>
<organism evidence="3 4">
    <name type="scientific">Lingula anatina</name>
    <name type="common">Brachiopod</name>
    <name type="synonym">Lingula unguis</name>
    <dbReference type="NCBI Taxonomy" id="7574"/>
    <lineage>
        <taxon>Eukaryota</taxon>
        <taxon>Metazoa</taxon>
        <taxon>Spiralia</taxon>
        <taxon>Lophotrochozoa</taxon>
        <taxon>Brachiopoda</taxon>
        <taxon>Linguliformea</taxon>
        <taxon>Lingulata</taxon>
        <taxon>Lingulida</taxon>
        <taxon>Linguloidea</taxon>
        <taxon>Lingulidae</taxon>
        <taxon>Lingula</taxon>
    </lineage>
</organism>
<gene>
    <name evidence="4" type="primary">LOC106171789</name>
</gene>
<dbReference type="Gene3D" id="3.40.50.720">
    <property type="entry name" value="NAD(P)-binding Rossmann-like Domain"/>
    <property type="match status" value="2"/>
</dbReference>
<dbReference type="KEGG" id="lak:106171789"/>
<evidence type="ECO:0000313" key="3">
    <source>
        <dbReference type="Proteomes" id="UP000085678"/>
    </source>
</evidence>
<dbReference type="GeneID" id="106171789"/>
<dbReference type="PANTHER" id="PTHR43115:SF4">
    <property type="entry name" value="DEHYDROGENASE_REDUCTASE SDR FAMILY MEMBER 11"/>
    <property type="match status" value="1"/>
</dbReference>
<dbReference type="GO" id="GO:0016491">
    <property type="term" value="F:oxidoreductase activity"/>
    <property type="evidence" value="ECO:0007669"/>
    <property type="project" value="UniProtKB-KW"/>
</dbReference>
<evidence type="ECO:0000256" key="2">
    <source>
        <dbReference type="ARBA" id="ARBA00023002"/>
    </source>
</evidence>
<dbReference type="AlphaFoldDB" id="A0A1S3JBD5"/>
<dbReference type="InterPro" id="IPR036291">
    <property type="entry name" value="NAD(P)-bd_dom_sf"/>
</dbReference>
<dbReference type="InParanoid" id="A0A1S3JBD5"/>
<comment type="similarity">
    <text evidence="1">Belongs to the short-chain dehydrogenases/reductases (SDR) family.</text>
</comment>
<dbReference type="Proteomes" id="UP000085678">
    <property type="component" value="Unplaced"/>
</dbReference>
<dbReference type="PRINTS" id="PR00081">
    <property type="entry name" value="GDHRDH"/>
</dbReference>